<comment type="caution">
    <text evidence="1">The sequence shown here is derived from an EMBL/GenBank/DDBJ whole genome shotgun (WGS) entry which is preliminary data.</text>
</comment>
<proteinExistence type="predicted"/>
<organism evidence="1 2">
    <name type="scientific">Phaeovibrio sulfidiphilus</name>
    <dbReference type="NCBI Taxonomy" id="1220600"/>
    <lineage>
        <taxon>Bacteria</taxon>
        <taxon>Pseudomonadati</taxon>
        <taxon>Pseudomonadota</taxon>
        <taxon>Alphaproteobacteria</taxon>
        <taxon>Rhodospirillales</taxon>
        <taxon>Rhodospirillaceae</taxon>
        <taxon>Phaeovibrio</taxon>
    </lineage>
</organism>
<name>A0A8J7CWL4_9PROT</name>
<dbReference type="EMBL" id="JACZHT010000006">
    <property type="protein sequence ID" value="MBE1237636.1"/>
    <property type="molecule type" value="Genomic_DNA"/>
</dbReference>
<dbReference type="AlphaFoldDB" id="A0A8J7CWL4"/>
<dbReference type="Proteomes" id="UP000631034">
    <property type="component" value="Unassembled WGS sequence"/>
</dbReference>
<accession>A0A8J7CWL4</accession>
<dbReference type="RefSeq" id="WP_192534647.1">
    <property type="nucleotide sequence ID" value="NZ_JACZHT010000006.1"/>
</dbReference>
<reference evidence="1" key="1">
    <citation type="submission" date="2020-10" db="EMBL/GenBank/DDBJ databases">
        <title>Genome sequence of the unusual species of purple photosynthetic bacteria, Phaeovibrio sulfidiphilus DSM 23193, type strain.</title>
        <authorList>
            <person name="Kyndt J.A."/>
            <person name="Meyer T.E."/>
        </authorList>
    </citation>
    <scope>NUCLEOTIDE SEQUENCE</scope>
    <source>
        <strain evidence="1">DSM 23193</strain>
    </source>
</reference>
<keyword evidence="2" id="KW-1185">Reference proteome</keyword>
<protein>
    <submittedName>
        <fullName evidence="1">DUF1150 domain-containing protein</fullName>
    </submittedName>
</protein>
<sequence>MSDRKSPAIFQSPDRRIPTSQELAILGLHSVAYARFNAKTSEVLGEDKLPKEGYSIHAANGQMIGWAPSLDQAHQAIRSHDLAPATVH</sequence>
<evidence type="ECO:0000313" key="2">
    <source>
        <dbReference type="Proteomes" id="UP000631034"/>
    </source>
</evidence>
<gene>
    <name evidence="1" type="ORF">IHV25_08245</name>
</gene>
<evidence type="ECO:0000313" key="1">
    <source>
        <dbReference type="EMBL" id="MBE1237636.1"/>
    </source>
</evidence>